<dbReference type="GO" id="GO:0006884">
    <property type="term" value="P:cell volume homeostasis"/>
    <property type="evidence" value="ECO:0007669"/>
    <property type="project" value="TreeGrafter"/>
</dbReference>
<evidence type="ECO:0000256" key="2">
    <source>
        <dbReference type="ARBA" id="ARBA00022692"/>
    </source>
</evidence>
<name>A0A915CS44_9BILA</name>
<feature type="signal peptide" evidence="6">
    <location>
        <begin position="1"/>
        <end position="26"/>
    </location>
</feature>
<reference evidence="8" key="1">
    <citation type="submission" date="2022-11" db="UniProtKB">
        <authorList>
            <consortium name="WormBaseParasite"/>
        </authorList>
    </citation>
    <scope>IDENTIFICATION</scope>
</reference>
<evidence type="ECO:0000256" key="3">
    <source>
        <dbReference type="ARBA" id="ARBA00022989"/>
    </source>
</evidence>
<dbReference type="GO" id="GO:0008511">
    <property type="term" value="F:sodium:potassium:chloride symporter activity"/>
    <property type="evidence" value="ECO:0007669"/>
    <property type="project" value="TreeGrafter"/>
</dbReference>
<dbReference type="InterPro" id="IPR004842">
    <property type="entry name" value="SLC12A_fam"/>
</dbReference>
<keyword evidence="7" id="KW-1185">Reference proteome</keyword>
<evidence type="ECO:0000256" key="1">
    <source>
        <dbReference type="ARBA" id="ARBA00004141"/>
    </source>
</evidence>
<dbReference type="AlphaFoldDB" id="A0A915CS44"/>
<evidence type="ECO:0000256" key="5">
    <source>
        <dbReference type="SAM" id="Phobius"/>
    </source>
</evidence>
<dbReference type="PANTHER" id="PTHR11827">
    <property type="entry name" value="SOLUTE CARRIER FAMILY 12, CATION COTRANSPORTERS"/>
    <property type="match status" value="1"/>
</dbReference>
<dbReference type="GO" id="GO:1990573">
    <property type="term" value="P:potassium ion import across plasma membrane"/>
    <property type="evidence" value="ECO:0007669"/>
    <property type="project" value="TreeGrafter"/>
</dbReference>
<keyword evidence="2 5" id="KW-0812">Transmembrane</keyword>
<dbReference type="Gene3D" id="1.20.1740.10">
    <property type="entry name" value="Amino acid/polyamine transporter I"/>
    <property type="match status" value="1"/>
</dbReference>
<evidence type="ECO:0000313" key="8">
    <source>
        <dbReference type="WBParaSite" id="jg1155"/>
    </source>
</evidence>
<dbReference type="WBParaSite" id="jg1155">
    <property type="protein sequence ID" value="jg1155"/>
    <property type="gene ID" value="jg1155"/>
</dbReference>
<feature type="transmembrane region" description="Helical" evidence="5">
    <location>
        <begin position="156"/>
        <end position="176"/>
    </location>
</feature>
<dbReference type="GO" id="GO:0055078">
    <property type="term" value="P:sodium ion homeostasis"/>
    <property type="evidence" value="ECO:0007669"/>
    <property type="project" value="TreeGrafter"/>
</dbReference>
<keyword evidence="6" id="KW-0732">Signal</keyword>
<feature type="transmembrane region" description="Helical" evidence="5">
    <location>
        <begin position="217"/>
        <end position="250"/>
    </location>
</feature>
<keyword evidence="4 5" id="KW-0472">Membrane</keyword>
<dbReference type="GO" id="GO:0055064">
    <property type="term" value="P:chloride ion homeostasis"/>
    <property type="evidence" value="ECO:0007669"/>
    <property type="project" value="TreeGrafter"/>
</dbReference>
<sequence length="301" mass="34556">MMPAFRDGYNFFTVFSVYSLLLLTLSEPFHGYSAAICNHISGISSYGLAVWCDSCRDADGINLPQLLTHLNVSDVFEESNLWDYVPAAVDDKIFFLFHVLCPTRLCGQQHLPYVVELGSALGPLVTAGIIASPLAQLLSPWLVLPKCSRLCATKPFFWAVQIAFAIIMIGDLNAIANYLQLLPLLLCPINYACFDNSFAHSPGFRPSFKFYNMWVSLAGSFMCIFVMFVISWSTALLTFFFFTLIFMYLAHRSRHYKRQQFDALWTYIIPYECTNSVFKLIENMNEQLRVWFKDRHMKHFQ</sequence>
<evidence type="ECO:0000313" key="7">
    <source>
        <dbReference type="Proteomes" id="UP000887574"/>
    </source>
</evidence>
<dbReference type="PANTHER" id="PTHR11827:SF103">
    <property type="entry name" value="SODIUM CHLORIDE COTRANSPORTER 69, ISOFORM E"/>
    <property type="match status" value="1"/>
</dbReference>
<dbReference type="Proteomes" id="UP000887574">
    <property type="component" value="Unplaced"/>
</dbReference>
<feature type="chain" id="PRO_5037976629" evidence="6">
    <location>
        <begin position="27"/>
        <end position="301"/>
    </location>
</feature>
<keyword evidence="3 5" id="KW-1133">Transmembrane helix</keyword>
<dbReference type="GO" id="GO:0016020">
    <property type="term" value="C:membrane"/>
    <property type="evidence" value="ECO:0007669"/>
    <property type="project" value="UniProtKB-SubCell"/>
</dbReference>
<comment type="subcellular location">
    <subcellularLocation>
        <location evidence="1">Membrane</location>
        <topology evidence="1">Multi-pass membrane protein</topology>
    </subcellularLocation>
</comment>
<protein>
    <submittedName>
        <fullName evidence="8">Uncharacterized protein</fullName>
    </submittedName>
</protein>
<proteinExistence type="predicted"/>
<evidence type="ECO:0000256" key="4">
    <source>
        <dbReference type="ARBA" id="ARBA00023136"/>
    </source>
</evidence>
<evidence type="ECO:0000256" key="6">
    <source>
        <dbReference type="SAM" id="SignalP"/>
    </source>
</evidence>
<organism evidence="7 8">
    <name type="scientific">Ditylenchus dipsaci</name>
    <dbReference type="NCBI Taxonomy" id="166011"/>
    <lineage>
        <taxon>Eukaryota</taxon>
        <taxon>Metazoa</taxon>
        <taxon>Ecdysozoa</taxon>
        <taxon>Nematoda</taxon>
        <taxon>Chromadorea</taxon>
        <taxon>Rhabditida</taxon>
        <taxon>Tylenchina</taxon>
        <taxon>Tylenchomorpha</taxon>
        <taxon>Sphaerularioidea</taxon>
        <taxon>Anguinidae</taxon>
        <taxon>Anguininae</taxon>
        <taxon>Ditylenchus</taxon>
    </lineage>
</organism>
<dbReference type="GO" id="GO:0055075">
    <property type="term" value="P:potassium ion homeostasis"/>
    <property type="evidence" value="ECO:0007669"/>
    <property type="project" value="TreeGrafter"/>
</dbReference>
<accession>A0A915CS44</accession>